<evidence type="ECO:0000256" key="3">
    <source>
        <dbReference type="ARBA" id="ARBA00022723"/>
    </source>
</evidence>
<accession>M0M3V8</accession>
<keyword evidence="10" id="KW-1185">Reference proteome</keyword>
<evidence type="ECO:0000256" key="1">
    <source>
        <dbReference type="ARBA" id="ARBA00004370"/>
    </source>
</evidence>
<evidence type="ECO:0000256" key="4">
    <source>
        <dbReference type="ARBA" id="ARBA00022982"/>
    </source>
</evidence>
<dbReference type="GO" id="GO:0005507">
    <property type="term" value="F:copper ion binding"/>
    <property type="evidence" value="ECO:0007669"/>
    <property type="project" value="InterPro"/>
</dbReference>
<reference evidence="9 10" key="1">
    <citation type="journal article" date="2014" name="PLoS Genet.">
        <title>Phylogenetically driven sequencing of extremely halophilic archaea reveals strategies for static and dynamic osmo-response.</title>
        <authorList>
            <person name="Becker E.A."/>
            <person name="Seitzer P.M."/>
            <person name="Tritt A."/>
            <person name="Larsen D."/>
            <person name="Krusor M."/>
            <person name="Yao A.I."/>
            <person name="Wu D."/>
            <person name="Madern D."/>
            <person name="Eisen J.A."/>
            <person name="Darling A.E."/>
            <person name="Facciotti M.T."/>
        </authorList>
    </citation>
    <scope>NUCLEOTIDE SEQUENCE [LARGE SCALE GENOMIC DNA]</scope>
    <source>
        <strain evidence="9 10">DSM 1307</strain>
    </source>
</reference>
<dbReference type="eggNOG" id="arCOG02917">
    <property type="taxonomic scope" value="Archaea"/>
</dbReference>
<feature type="region of interest" description="Disordered" evidence="7">
    <location>
        <begin position="1"/>
        <end position="24"/>
    </location>
</feature>
<dbReference type="Pfam" id="PF00127">
    <property type="entry name" value="Copper-bind"/>
    <property type="match status" value="1"/>
</dbReference>
<dbReference type="Proteomes" id="UP000011568">
    <property type="component" value="Unassembled WGS sequence"/>
</dbReference>
<name>M0M3V8_HALMO</name>
<proteinExistence type="predicted"/>
<dbReference type="GO" id="GO:0009055">
    <property type="term" value="F:electron transfer activity"/>
    <property type="evidence" value="ECO:0007669"/>
    <property type="project" value="InterPro"/>
</dbReference>
<evidence type="ECO:0000313" key="9">
    <source>
        <dbReference type="EMBL" id="EMA40391.1"/>
    </source>
</evidence>
<evidence type="ECO:0000256" key="6">
    <source>
        <dbReference type="ARBA" id="ARBA00023136"/>
    </source>
</evidence>
<dbReference type="STRING" id="931277.C448_13621"/>
<feature type="domain" description="Blue (type 1) copper" evidence="8">
    <location>
        <begin position="20"/>
        <end position="113"/>
    </location>
</feature>
<keyword evidence="2" id="KW-0813">Transport</keyword>
<keyword evidence="4" id="KW-0249">Electron transport</keyword>
<gene>
    <name evidence="9" type="ORF">C448_13621</name>
</gene>
<evidence type="ECO:0000313" key="10">
    <source>
        <dbReference type="Proteomes" id="UP000011568"/>
    </source>
</evidence>
<organism evidence="9 10">
    <name type="scientific">Halococcus morrhuae DSM 1307</name>
    <dbReference type="NCBI Taxonomy" id="931277"/>
    <lineage>
        <taxon>Archaea</taxon>
        <taxon>Methanobacteriati</taxon>
        <taxon>Methanobacteriota</taxon>
        <taxon>Stenosarchaea group</taxon>
        <taxon>Halobacteria</taxon>
        <taxon>Halobacteriales</taxon>
        <taxon>Halococcaceae</taxon>
        <taxon>Halococcus</taxon>
    </lineage>
</organism>
<sequence>MAGCVGSSSQGDSNTKSVGMTDELKFDPETVHVSVGTTVVWKNSTDASHTVTAYEDEIPDDTAYFASGGADSEQAARENVDDGLLRPDEQYKHTFEQAGQYGYFCIPHERSKMLC</sequence>
<dbReference type="PANTHER" id="PTHR34192">
    <property type="entry name" value="PLASTOCYANIN MAJOR ISOFORM, CHLOROPLASTIC-RELATED"/>
    <property type="match status" value="1"/>
</dbReference>
<dbReference type="PANTHER" id="PTHR34192:SF10">
    <property type="entry name" value="PLASTOCYANIN MAJOR ISOFORM, CHLOROPLASTIC-RELATED"/>
    <property type="match status" value="1"/>
</dbReference>
<comment type="caution">
    <text evidence="9">The sequence shown here is derived from an EMBL/GenBank/DDBJ whole genome shotgun (WGS) entry which is preliminary data.</text>
</comment>
<keyword evidence="3" id="KW-0479">Metal-binding</keyword>
<dbReference type="InterPro" id="IPR008972">
    <property type="entry name" value="Cupredoxin"/>
</dbReference>
<keyword evidence="5" id="KW-0186">Copper</keyword>
<evidence type="ECO:0000256" key="7">
    <source>
        <dbReference type="SAM" id="MobiDB-lite"/>
    </source>
</evidence>
<dbReference type="InterPro" id="IPR000923">
    <property type="entry name" value="BlueCu_1"/>
</dbReference>
<protein>
    <submittedName>
        <fullName evidence="9">Blue (Type 1) copper domain-containing protein</fullName>
    </submittedName>
</protein>
<feature type="compositionally biased region" description="Polar residues" evidence="7">
    <location>
        <begin position="1"/>
        <end position="18"/>
    </location>
</feature>
<dbReference type="AlphaFoldDB" id="M0M3V8"/>
<comment type="subcellular location">
    <subcellularLocation>
        <location evidence="1">Membrane</location>
    </subcellularLocation>
</comment>
<dbReference type="SUPFAM" id="SSF49503">
    <property type="entry name" value="Cupredoxins"/>
    <property type="match status" value="1"/>
</dbReference>
<keyword evidence="6" id="KW-0472">Membrane</keyword>
<dbReference type="GO" id="GO:0016020">
    <property type="term" value="C:membrane"/>
    <property type="evidence" value="ECO:0007669"/>
    <property type="project" value="UniProtKB-SubCell"/>
</dbReference>
<dbReference type="EMBL" id="AOMC01000152">
    <property type="protein sequence ID" value="EMA40391.1"/>
    <property type="molecule type" value="Genomic_DNA"/>
</dbReference>
<evidence type="ECO:0000256" key="2">
    <source>
        <dbReference type="ARBA" id="ARBA00022448"/>
    </source>
</evidence>
<evidence type="ECO:0000256" key="5">
    <source>
        <dbReference type="ARBA" id="ARBA00023008"/>
    </source>
</evidence>
<evidence type="ECO:0000259" key="8">
    <source>
        <dbReference type="Pfam" id="PF00127"/>
    </source>
</evidence>
<dbReference type="PATRIC" id="fig|931277.6.peg.2675"/>
<dbReference type="Gene3D" id="2.60.40.420">
    <property type="entry name" value="Cupredoxins - blue copper proteins"/>
    <property type="match status" value="1"/>
</dbReference>